<dbReference type="VEuPathDB" id="AmoebaDB:DDB_G0270714"/>
<dbReference type="eggNOG" id="ENOG502S8QC">
    <property type="taxonomic scope" value="Eukaryota"/>
</dbReference>
<dbReference type="SMR" id="C7FZX0"/>
<protein>
    <submittedName>
        <fullName evidence="4">Phytanoyl-CoA dioxygenase family protein</fullName>
    </submittedName>
</protein>
<dbReference type="PANTHER" id="PTHR20883">
    <property type="entry name" value="PHYTANOYL-COA DIOXYGENASE DOMAIN CONTAINING 1"/>
    <property type="match status" value="1"/>
</dbReference>
<comment type="cofactor">
    <cofactor evidence="1">
        <name>Fe cation</name>
        <dbReference type="ChEBI" id="CHEBI:24875"/>
    </cofactor>
</comment>
<dbReference type="SUPFAM" id="SSF51197">
    <property type="entry name" value="Clavaminate synthase-like"/>
    <property type="match status" value="1"/>
</dbReference>
<dbReference type="EMBL" id="AAFI02000005">
    <property type="protein sequence ID" value="EEU04152.1"/>
    <property type="molecule type" value="Genomic_DNA"/>
</dbReference>
<dbReference type="InterPro" id="IPR008775">
    <property type="entry name" value="Phytyl_CoA_dOase-like"/>
</dbReference>
<keyword evidence="4" id="KW-0560">Oxidoreductase</keyword>
<dbReference type="GO" id="GO:0051213">
    <property type="term" value="F:dioxygenase activity"/>
    <property type="evidence" value="ECO:0007669"/>
    <property type="project" value="UniProtKB-KW"/>
</dbReference>
<dbReference type="HOGENOM" id="CLU_1312167_0_0_1"/>
<proteinExistence type="predicted"/>
<gene>
    <name evidence="4" type="ORF">DDB_G0270714</name>
</gene>
<keyword evidence="4" id="KW-0223">Dioxygenase</keyword>
<dbReference type="RefSeq" id="XP_002649202.1">
    <property type="nucleotide sequence ID" value="XM_002649156.1"/>
</dbReference>
<dbReference type="PANTHER" id="PTHR20883:SF15">
    <property type="entry name" value="PHYTANOYL-COA DIOXYGENASE DOMAIN-CONTAINING PROTEIN 1"/>
    <property type="match status" value="1"/>
</dbReference>
<organism evidence="4 5">
    <name type="scientific">Dictyostelium discoideum</name>
    <name type="common">Social amoeba</name>
    <dbReference type="NCBI Taxonomy" id="44689"/>
    <lineage>
        <taxon>Eukaryota</taxon>
        <taxon>Amoebozoa</taxon>
        <taxon>Evosea</taxon>
        <taxon>Eumycetozoa</taxon>
        <taxon>Dictyostelia</taxon>
        <taxon>Dictyosteliales</taxon>
        <taxon>Dictyosteliaceae</taxon>
        <taxon>Dictyostelium</taxon>
    </lineage>
</organism>
<name>C7FZX0_DICDI</name>
<keyword evidence="2" id="KW-0479">Metal-binding</keyword>
<dbReference type="FunCoup" id="C7FZX0">
    <property type="interactions" value="7"/>
</dbReference>
<dbReference type="Proteomes" id="UP000002195">
    <property type="component" value="Unassembled WGS sequence"/>
</dbReference>
<keyword evidence="3" id="KW-0408">Iron</keyword>
<evidence type="ECO:0000256" key="2">
    <source>
        <dbReference type="ARBA" id="ARBA00022723"/>
    </source>
</evidence>
<dbReference type="AlphaFoldDB" id="C7FZX0"/>
<accession>C7FZX0</accession>
<dbReference type="InParanoid" id="C7FZX0"/>
<keyword evidence="5" id="KW-1185">Reference proteome</keyword>
<evidence type="ECO:0000256" key="1">
    <source>
        <dbReference type="ARBA" id="ARBA00001962"/>
    </source>
</evidence>
<comment type="caution">
    <text evidence="4">The sequence shown here is derived from an EMBL/GenBank/DDBJ whole genome shotgun (WGS) entry which is preliminary data.</text>
</comment>
<dbReference type="OMA" id="AETIAIW"/>
<evidence type="ECO:0000313" key="4">
    <source>
        <dbReference type="EMBL" id="EEU04152.1"/>
    </source>
</evidence>
<dbReference type="GO" id="GO:0046872">
    <property type="term" value="F:metal ion binding"/>
    <property type="evidence" value="ECO:0007669"/>
    <property type="project" value="UniProtKB-KW"/>
</dbReference>
<evidence type="ECO:0000313" key="5">
    <source>
        <dbReference type="Proteomes" id="UP000002195"/>
    </source>
</evidence>
<dbReference type="Pfam" id="PF05721">
    <property type="entry name" value="PhyH"/>
    <property type="match status" value="1"/>
</dbReference>
<dbReference type="PaxDb" id="44689-DDB0266790"/>
<dbReference type="GeneID" id="8617459"/>
<evidence type="ECO:0000256" key="3">
    <source>
        <dbReference type="ARBA" id="ARBA00023004"/>
    </source>
</evidence>
<reference evidence="4 5" key="1">
    <citation type="journal article" date="2005" name="Nature">
        <title>The genome of the social amoeba Dictyostelium discoideum.</title>
        <authorList>
            <consortium name="The Dictyostelium discoideum Sequencing Consortium"/>
            <person name="Eichinger L."/>
            <person name="Pachebat J.A."/>
            <person name="Glockner G."/>
            <person name="Rajandream M.A."/>
            <person name="Sucgang R."/>
            <person name="Berriman M."/>
            <person name="Song J."/>
            <person name="Olsen R."/>
            <person name="Szafranski K."/>
            <person name="Xu Q."/>
            <person name="Tunggal B."/>
            <person name="Kummerfeld S."/>
            <person name="Madera M."/>
            <person name="Konfortov B.A."/>
            <person name="Rivero F."/>
            <person name="Bankier A.T."/>
            <person name="Lehmann R."/>
            <person name="Hamlin N."/>
            <person name="Davies R."/>
            <person name="Gaudet P."/>
            <person name="Fey P."/>
            <person name="Pilcher K."/>
            <person name="Chen G."/>
            <person name="Saunders D."/>
            <person name="Sodergren E."/>
            <person name="Davis P."/>
            <person name="Kerhornou A."/>
            <person name="Nie X."/>
            <person name="Hall N."/>
            <person name="Anjard C."/>
            <person name="Hemphill L."/>
            <person name="Bason N."/>
            <person name="Farbrother P."/>
            <person name="Desany B."/>
            <person name="Just E."/>
            <person name="Morio T."/>
            <person name="Rost R."/>
            <person name="Churcher C."/>
            <person name="Cooper J."/>
            <person name="Haydock S."/>
            <person name="van Driessche N."/>
            <person name="Cronin A."/>
            <person name="Goodhead I."/>
            <person name="Muzny D."/>
            <person name="Mourier T."/>
            <person name="Pain A."/>
            <person name="Lu M."/>
            <person name="Harper D."/>
            <person name="Lindsay R."/>
            <person name="Hauser H."/>
            <person name="James K."/>
            <person name="Quiles M."/>
            <person name="Madan Babu M."/>
            <person name="Saito T."/>
            <person name="Buchrieser C."/>
            <person name="Wardroper A."/>
            <person name="Felder M."/>
            <person name="Thangavelu M."/>
            <person name="Johnson D."/>
            <person name="Knights A."/>
            <person name="Loulseged H."/>
            <person name="Mungall K."/>
            <person name="Oliver K."/>
            <person name="Price C."/>
            <person name="Quail M.A."/>
            <person name="Urushihara H."/>
            <person name="Hernandez J."/>
            <person name="Rabbinowitsch E."/>
            <person name="Steffen D."/>
            <person name="Sanders M."/>
            <person name="Ma J."/>
            <person name="Kohara Y."/>
            <person name="Sharp S."/>
            <person name="Simmonds M."/>
            <person name="Spiegler S."/>
            <person name="Tivey A."/>
            <person name="Sugano S."/>
            <person name="White B."/>
            <person name="Walker D."/>
            <person name="Woodward J."/>
            <person name="Winckler T."/>
            <person name="Tanaka Y."/>
            <person name="Shaulsky G."/>
            <person name="Schleicher M."/>
            <person name="Weinstock G."/>
            <person name="Rosenthal A."/>
            <person name="Cox E.C."/>
            <person name="Chisholm R.L."/>
            <person name="Gibbs R."/>
            <person name="Loomis W.F."/>
            <person name="Platzer M."/>
            <person name="Kay R.R."/>
            <person name="Williams J."/>
            <person name="Dear P.H."/>
            <person name="Noegel A.A."/>
            <person name="Barrell B."/>
            <person name="Kuspa A."/>
        </authorList>
    </citation>
    <scope>NUCLEOTIDE SEQUENCE [LARGE SCALE GENOMIC DNA]</scope>
    <source>
        <strain evidence="4 5">AX4</strain>
    </source>
</reference>
<dbReference type="KEGG" id="ddi:DDB_G0270714"/>
<dbReference type="Gene3D" id="2.60.120.620">
    <property type="entry name" value="q2cbj1_9rhob like domain"/>
    <property type="match status" value="1"/>
</dbReference>
<sequence>MDKSLAEKIKNVDITPKEISHFKTKEWNYRKGLSVENSTREIVNIWKCDPFFAKIIFNENIGKMICDLMGWSGCRLAQDELFWKPHLGGSVGYHQDGPYLDFLPAETIAIWVPLNDVSIENGTLEYATGSHNWKTPSGIIDDFHNPLKFKLKMEDAAMIEGIEKPDIHVVTLKRGGVSFHHGKLWHGSSKNPSSTKEMCFSFHTRKLCIQ</sequence>